<protein>
    <submittedName>
        <fullName evidence="2">HNH endonuclease</fullName>
    </submittedName>
</protein>
<dbReference type="KEGG" id="vg:55006494"/>
<gene>
    <name evidence="2" type="primary">71</name>
    <name evidence="2" type="ORF">PBI_BRIDGETTE_71</name>
</gene>
<dbReference type="GeneID" id="55006494"/>
<evidence type="ECO:0000256" key="1">
    <source>
        <dbReference type="SAM" id="MobiDB-lite"/>
    </source>
</evidence>
<evidence type="ECO:0000313" key="3">
    <source>
        <dbReference type="Proteomes" id="UP000277028"/>
    </source>
</evidence>
<organism evidence="2 3">
    <name type="scientific">Arthrobacter phage Bridgette</name>
    <dbReference type="NCBI Taxonomy" id="2419949"/>
    <lineage>
        <taxon>Viruses</taxon>
        <taxon>Duplodnaviria</taxon>
        <taxon>Heunggongvirae</taxon>
        <taxon>Uroviricota</taxon>
        <taxon>Caudoviricetes</taxon>
        <taxon>Bridgettevirus</taxon>
        <taxon>Bridgettevirus bridgette</taxon>
    </lineage>
</organism>
<feature type="region of interest" description="Disordered" evidence="1">
    <location>
        <begin position="1"/>
        <end position="45"/>
    </location>
</feature>
<dbReference type="Proteomes" id="UP000277028">
    <property type="component" value="Segment"/>
</dbReference>
<dbReference type="RefSeq" id="YP_009815273.1">
    <property type="nucleotide sequence ID" value="NC_048091.1"/>
</dbReference>
<evidence type="ECO:0000313" key="2">
    <source>
        <dbReference type="EMBL" id="AYN57335.1"/>
    </source>
</evidence>
<keyword evidence="2" id="KW-0378">Hydrolase</keyword>
<dbReference type="GO" id="GO:0004519">
    <property type="term" value="F:endonuclease activity"/>
    <property type="evidence" value="ECO:0007669"/>
    <property type="project" value="UniProtKB-KW"/>
</dbReference>
<feature type="region of interest" description="Disordered" evidence="1">
    <location>
        <begin position="77"/>
        <end position="114"/>
    </location>
</feature>
<keyword evidence="3" id="KW-1185">Reference proteome</keyword>
<accession>A0A3G2KEK2</accession>
<dbReference type="EMBL" id="MH834603">
    <property type="protein sequence ID" value="AYN57335.1"/>
    <property type="molecule type" value="Genomic_DNA"/>
</dbReference>
<feature type="compositionally biased region" description="Basic residues" evidence="1">
    <location>
        <begin position="102"/>
        <end position="114"/>
    </location>
</feature>
<keyword evidence="2" id="KW-0255">Endonuclease</keyword>
<proteinExistence type="predicted"/>
<reference evidence="2 3" key="1">
    <citation type="submission" date="2018-09" db="EMBL/GenBank/DDBJ databases">
        <authorList>
            <person name="Rimple P.A."/>
            <person name="Stoner T.H."/>
            <person name="Garlena R.A."/>
            <person name="Russell D.A."/>
            <person name="Pope W.H."/>
            <person name="Jacobs-Sera D."/>
            <person name="Hatfull G.F."/>
        </authorList>
    </citation>
    <scope>NUCLEOTIDE SEQUENCE [LARGE SCALE GENOMIC DNA]</scope>
</reference>
<sequence length="114" mass="12540">MPHAPRKPCPTAGCPELLPPGQRRCPTHATQHEQTRGSRTQRGYDATHDALRKQWAPQVATGAVRCARCGKPILAGTPWDLGHTDDRTTWTGPEHAACNRRAGGKATKHRGHRR</sequence>
<name>A0A3G2KEK2_9CAUD</name>
<keyword evidence="2" id="KW-0540">Nuclease</keyword>